<evidence type="ECO:0000313" key="2">
    <source>
        <dbReference type="Proteomes" id="UP000887320"/>
    </source>
</evidence>
<gene>
    <name evidence="1" type="ORF">KW868_20120</name>
</gene>
<sequence length="245" mass="27882">MVINQLCMIETALITGCFLLLIIHKSAYADPVLITDDATVADLYTCHFESNINFYKHQEVNSSFSPVCGIAKNLELSFQLDDHVQNKNRHDVISGQFKRNLKAVESNSWGAAASLTISRNMYGDDHSSWKVNLPVTYLLLDDRLFLNGNISYEHQGNTQYVLAAISSNYWVNAKTSLSAEIFNQDHQSVFFQTAFGYELIQDFVRVQVAYADRFDHHHDRWFGLGAEFLTNFKLIKKSSNSIPVQ</sequence>
<dbReference type="AlphaFoldDB" id="A0A8X8GKD3"/>
<organism evidence="1 2">
    <name type="scientific">Acinetobacter guillouiae</name>
    <name type="common">Acinetobacter genomosp. 11</name>
    <dbReference type="NCBI Taxonomy" id="106649"/>
    <lineage>
        <taxon>Bacteria</taxon>
        <taxon>Pseudomonadati</taxon>
        <taxon>Pseudomonadota</taxon>
        <taxon>Gammaproteobacteria</taxon>
        <taxon>Moraxellales</taxon>
        <taxon>Moraxellaceae</taxon>
        <taxon>Acinetobacter</taxon>
    </lineage>
</organism>
<protein>
    <submittedName>
        <fullName evidence="1">Uncharacterized protein</fullName>
    </submittedName>
</protein>
<reference evidence="1" key="1">
    <citation type="submission" date="2021-07" db="EMBL/GenBank/DDBJ databases">
        <authorList>
            <person name="Fernandez M."/>
            <person name="Pereira P."/>
            <person name="Torres Tejerizo G.A."/>
            <person name="Gonzalez P."/>
            <person name="Agostini E."/>
        </authorList>
    </citation>
    <scope>NUCLEOTIDE SEQUENCE</scope>
    <source>
        <strain evidence="1">SFC 500-1A</strain>
    </source>
</reference>
<evidence type="ECO:0000313" key="1">
    <source>
        <dbReference type="EMBL" id="MCF0266763.1"/>
    </source>
</evidence>
<proteinExistence type="predicted"/>
<dbReference type="RefSeq" id="WP_234624237.1">
    <property type="nucleotide sequence ID" value="NZ_JAHWXT010000009.1"/>
</dbReference>
<accession>A0A8X8GKD3</accession>
<name>A0A8X8GKD3_ACIGI</name>
<dbReference type="EMBL" id="JAHWXT010000009">
    <property type="protein sequence ID" value="MCF0266763.1"/>
    <property type="molecule type" value="Genomic_DNA"/>
</dbReference>
<comment type="caution">
    <text evidence="1">The sequence shown here is derived from an EMBL/GenBank/DDBJ whole genome shotgun (WGS) entry which is preliminary data.</text>
</comment>
<dbReference type="Proteomes" id="UP000887320">
    <property type="component" value="Unassembled WGS sequence"/>
</dbReference>